<proteinExistence type="predicted"/>
<gene>
    <name evidence="2" type="ORF">HNP84_005712</name>
</gene>
<name>A0A840P8H2_9ACTN</name>
<reference evidence="2 3" key="1">
    <citation type="submission" date="2020-08" db="EMBL/GenBank/DDBJ databases">
        <title>Genomic Encyclopedia of Type Strains, Phase IV (KMG-IV): sequencing the most valuable type-strain genomes for metagenomic binning, comparative biology and taxonomic classification.</title>
        <authorList>
            <person name="Goeker M."/>
        </authorList>
    </citation>
    <scope>NUCLEOTIDE SEQUENCE [LARGE SCALE GENOMIC DNA]</scope>
    <source>
        <strain evidence="2 3">DSM 45615</strain>
    </source>
</reference>
<keyword evidence="3" id="KW-1185">Reference proteome</keyword>
<feature type="compositionally biased region" description="Polar residues" evidence="1">
    <location>
        <begin position="16"/>
        <end position="27"/>
    </location>
</feature>
<dbReference type="Proteomes" id="UP000578449">
    <property type="component" value="Unassembled WGS sequence"/>
</dbReference>
<dbReference type="AlphaFoldDB" id="A0A840P8H2"/>
<comment type="caution">
    <text evidence="2">The sequence shown here is derived from an EMBL/GenBank/DDBJ whole genome shotgun (WGS) entry which is preliminary data.</text>
</comment>
<evidence type="ECO:0000313" key="2">
    <source>
        <dbReference type="EMBL" id="MBB5135968.1"/>
    </source>
</evidence>
<organism evidence="2 3">
    <name type="scientific">Thermocatellispora tengchongensis</name>
    <dbReference type="NCBI Taxonomy" id="1073253"/>
    <lineage>
        <taxon>Bacteria</taxon>
        <taxon>Bacillati</taxon>
        <taxon>Actinomycetota</taxon>
        <taxon>Actinomycetes</taxon>
        <taxon>Streptosporangiales</taxon>
        <taxon>Streptosporangiaceae</taxon>
        <taxon>Thermocatellispora</taxon>
    </lineage>
</organism>
<accession>A0A840P8H2</accession>
<dbReference type="EMBL" id="JACHGN010000012">
    <property type="protein sequence ID" value="MBB5135968.1"/>
    <property type="molecule type" value="Genomic_DNA"/>
</dbReference>
<dbReference type="RefSeq" id="WP_281396281.1">
    <property type="nucleotide sequence ID" value="NZ_BAABIX010000024.1"/>
</dbReference>
<evidence type="ECO:0000313" key="3">
    <source>
        <dbReference type="Proteomes" id="UP000578449"/>
    </source>
</evidence>
<feature type="region of interest" description="Disordered" evidence="1">
    <location>
        <begin position="1"/>
        <end position="40"/>
    </location>
</feature>
<protein>
    <submittedName>
        <fullName evidence="2">Uncharacterized protein</fullName>
    </submittedName>
</protein>
<evidence type="ECO:0000256" key="1">
    <source>
        <dbReference type="SAM" id="MobiDB-lite"/>
    </source>
</evidence>
<sequence>MRIRNTYADGIAFSDGTRNSRVFDSTFRTTGDGRGTRRRV</sequence>